<sequence>MFSFSADSVWLSLGYIGIALAVLAVIVALVAWRGRRNGSRSIALDAALTICAWWLIFAALGAVSIIVKVFAVDWAELSGRTLVRLDWPSSIPCIDAGSMTETTATALTCGGAELTDFTVANASFGLRALAGAAQLSAQALPAIPVVILAVICFNTLRGRAFSRTITRALVGGAIAVLVFGVAADLLGTIAATAGLREALPADNDWYPGQFQLTVTPLPFVGALMLAALAAVFREGLKLQSERDDLQRANEALEDETRGLV</sequence>
<evidence type="ECO:0000313" key="3">
    <source>
        <dbReference type="Proteomes" id="UP000703720"/>
    </source>
</evidence>
<feature type="transmembrane region" description="Helical" evidence="1">
    <location>
        <begin position="168"/>
        <end position="190"/>
    </location>
</feature>
<organism evidence="2 3">
    <name type="scientific">Microbacterium phyllosphaerae</name>
    <dbReference type="NCBI Taxonomy" id="124798"/>
    <lineage>
        <taxon>Bacteria</taxon>
        <taxon>Bacillati</taxon>
        <taxon>Actinomycetota</taxon>
        <taxon>Actinomycetes</taxon>
        <taxon>Micrococcales</taxon>
        <taxon>Microbacteriaceae</taxon>
        <taxon>Microbacterium</taxon>
    </lineage>
</organism>
<keyword evidence="3" id="KW-1185">Reference proteome</keyword>
<gene>
    <name evidence="2" type="ORF">JOF42_003437</name>
</gene>
<keyword evidence="1" id="KW-0472">Membrane</keyword>
<keyword evidence="1" id="KW-1133">Transmembrane helix</keyword>
<dbReference type="Proteomes" id="UP000703720">
    <property type="component" value="Unassembled WGS sequence"/>
</dbReference>
<keyword evidence="1" id="KW-0812">Transmembrane</keyword>
<dbReference type="RefSeq" id="WP_210098934.1">
    <property type="nucleotide sequence ID" value="NZ_BAAAIO010000002.1"/>
</dbReference>
<feature type="transmembrane region" description="Helical" evidence="1">
    <location>
        <begin position="44"/>
        <end position="67"/>
    </location>
</feature>
<feature type="transmembrane region" description="Helical" evidence="1">
    <location>
        <begin position="210"/>
        <end position="232"/>
    </location>
</feature>
<evidence type="ECO:0000256" key="1">
    <source>
        <dbReference type="SAM" id="Phobius"/>
    </source>
</evidence>
<reference evidence="2 3" key="1">
    <citation type="submission" date="2021-03" db="EMBL/GenBank/DDBJ databases">
        <title>Sequencing the genomes of 1000 actinobacteria strains.</title>
        <authorList>
            <person name="Klenk H.-P."/>
        </authorList>
    </citation>
    <scope>NUCLEOTIDE SEQUENCE [LARGE SCALE GENOMIC DNA]</scope>
    <source>
        <strain evidence="2 3">DSM 13468</strain>
    </source>
</reference>
<feature type="transmembrane region" description="Helical" evidence="1">
    <location>
        <begin position="12"/>
        <end position="32"/>
    </location>
</feature>
<accession>A0ABS4WUR0</accession>
<proteinExistence type="predicted"/>
<evidence type="ECO:0000313" key="2">
    <source>
        <dbReference type="EMBL" id="MBP2379942.1"/>
    </source>
</evidence>
<dbReference type="EMBL" id="JAGIOA010000001">
    <property type="protein sequence ID" value="MBP2379942.1"/>
    <property type="molecule type" value="Genomic_DNA"/>
</dbReference>
<protein>
    <submittedName>
        <fullName evidence="2">Uncharacterized protein</fullName>
    </submittedName>
</protein>
<comment type="caution">
    <text evidence="2">The sequence shown here is derived from an EMBL/GenBank/DDBJ whole genome shotgun (WGS) entry which is preliminary data.</text>
</comment>
<name>A0ABS4WUR0_9MICO</name>
<feature type="transmembrane region" description="Helical" evidence="1">
    <location>
        <begin position="135"/>
        <end position="156"/>
    </location>
</feature>